<gene>
    <name evidence="1" type="ORF">RTCCBAU85039_6372</name>
    <name evidence="2" type="ORF">SAMN05216228_105519</name>
</gene>
<evidence type="ECO:0008006" key="5">
    <source>
        <dbReference type="Google" id="ProtNLM"/>
    </source>
</evidence>
<evidence type="ECO:0000313" key="2">
    <source>
        <dbReference type="EMBL" id="SEP23161.1"/>
    </source>
</evidence>
<name>A0A1H8W679_9HYPH</name>
<reference evidence="3" key="3">
    <citation type="submission" date="2016-10" db="EMBL/GenBank/DDBJ databases">
        <authorList>
            <person name="Wibberg D."/>
        </authorList>
    </citation>
    <scope>NUCLEOTIDE SEQUENCE [LARGE SCALE GENOMIC DNA]</scope>
</reference>
<evidence type="ECO:0000313" key="1">
    <source>
        <dbReference type="EMBL" id="SEI20355.1"/>
    </source>
</evidence>
<dbReference type="RefSeq" id="WP_072381699.1">
    <property type="nucleotide sequence ID" value="NZ_FNXB01000070.1"/>
</dbReference>
<dbReference type="EMBL" id="FOCV01000055">
    <property type="protein sequence ID" value="SEP23161.1"/>
    <property type="molecule type" value="Genomic_DNA"/>
</dbReference>
<dbReference type="STRING" id="501024.RTCCBAU85039_6372"/>
<dbReference type="OrthoDB" id="7306558at2"/>
<organism evidence="1 3">
    <name type="scientific">Rhizobium tibeticum</name>
    <dbReference type="NCBI Taxonomy" id="501024"/>
    <lineage>
        <taxon>Bacteria</taxon>
        <taxon>Pseudomonadati</taxon>
        <taxon>Pseudomonadota</taxon>
        <taxon>Alphaproteobacteria</taxon>
        <taxon>Hyphomicrobiales</taxon>
        <taxon>Rhizobiaceae</taxon>
        <taxon>Rhizobium/Agrobacterium group</taxon>
        <taxon>Rhizobium</taxon>
    </lineage>
</organism>
<keyword evidence="4" id="KW-1185">Reference proteome</keyword>
<evidence type="ECO:0000313" key="3">
    <source>
        <dbReference type="Proteomes" id="UP000183063"/>
    </source>
</evidence>
<evidence type="ECO:0000313" key="4">
    <source>
        <dbReference type="Proteomes" id="UP000198939"/>
    </source>
</evidence>
<dbReference type="AlphaFoldDB" id="A0A1H8W679"/>
<dbReference type="Proteomes" id="UP000198939">
    <property type="component" value="Unassembled WGS sequence"/>
</dbReference>
<dbReference type="NCBIfam" id="NF033894">
    <property type="entry name" value="Eex_IncN"/>
    <property type="match status" value="1"/>
</dbReference>
<dbReference type="Proteomes" id="UP000183063">
    <property type="component" value="Unassembled WGS sequence"/>
</dbReference>
<protein>
    <recommendedName>
        <fullName evidence="5">EexN family lipoprotein</fullName>
    </recommendedName>
</protein>
<proteinExistence type="predicted"/>
<reference evidence="2 4" key="1">
    <citation type="submission" date="2016-10" db="EMBL/GenBank/DDBJ databases">
        <authorList>
            <person name="Varghese N."/>
            <person name="Submissions S."/>
        </authorList>
    </citation>
    <scope>NUCLEOTIDE SEQUENCE [LARGE SCALE GENOMIC DNA]</scope>
    <source>
        <strain evidence="2 4">CGMCC 1.7071</strain>
    </source>
</reference>
<dbReference type="PROSITE" id="PS51257">
    <property type="entry name" value="PROKAR_LIPOPROTEIN"/>
    <property type="match status" value="1"/>
</dbReference>
<dbReference type="InterPro" id="IPR047937">
    <property type="entry name" value="Eex_IncN-like"/>
</dbReference>
<accession>A0A1H8W679</accession>
<sequence>MRRIPIFITLLLVAACSQESERTYTVDELIADEALLSRTFSDCRNNPGELRNTANCRNAEAADGKLRLQNMRKALGG</sequence>
<dbReference type="EMBL" id="FNXB01000070">
    <property type="protein sequence ID" value="SEI20355.1"/>
    <property type="molecule type" value="Genomic_DNA"/>
</dbReference>
<reference evidence="1" key="2">
    <citation type="submission" date="2016-10" db="EMBL/GenBank/DDBJ databases">
        <authorList>
            <person name="de Groot N.N."/>
        </authorList>
    </citation>
    <scope>NUCLEOTIDE SEQUENCE [LARGE SCALE GENOMIC DNA]</scope>
    <source>
        <strain evidence="1">CCBAU85039</strain>
    </source>
</reference>